<feature type="domain" description="GOLD" evidence="3">
    <location>
        <begin position="33"/>
        <end position="154"/>
    </location>
</feature>
<dbReference type="Proteomes" id="UP001165160">
    <property type="component" value="Unassembled WGS sequence"/>
</dbReference>
<evidence type="ECO:0000256" key="2">
    <source>
        <dbReference type="SAM" id="MobiDB-lite"/>
    </source>
</evidence>
<feature type="coiled-coil region" evidence="1">
    <location>
        <begin position="181"/>
        <end position="250"/>
    </location>
</feature>
<organism evidence="4 5">
    <name type="scientific">Triparma verrucosa</name>
    <dbReference type="NCBI Taxonomy" id="1606542"/>
    <lineage>
        <taxon>Eukaryota</taxon>
        <taxon>Sar</taxon>
        <taxon>Stramenopiles</taxon>
        <taxon>Ochrophyta</taxon>
        <taxon>Bolidophyceae</taxon>
        <taxon>Parmales</taxon>
        <taxon>Triparmaceae</taxon>
        <taxon>Triparma</taxon>
    </lineage>
</organism>
<feature type="region of interest" description="Disordered" evidence="2">
    <location>
        <begin position="1"/>
        <end position="22"/>
    </location>
</feature>
<protein>
    <recommendedName>
        <fullName evidence="3">GOLD domain-containing protein</fullName>
    </recommendedName>
</protein>
<evidence type="ECO:0000256" key="1">
    <source>
        <dbReference type="SAM" id="Coils"/>
    </source>
</evidence>
<dbReference type="GO" id="GO:0005737">
    <property type="term" value="C:cytoplasm"/>
    <property type="evidence" value="ECO:0007669"/>
    <property type="project" value="TreeGrafter"/>
</dbReference>
<keyword evidence="5" id="KW-1185">Reference proteome</keyword>
<sequence length="251" mass="28109">MYRPHNTHRSNQQNPPPLSSDSLQAFFSKLDKSKVVPKEATYKCSDVPVTYALELPIPISLKGSTIRYSFTTVEGDVSFGVFMRKPDDTAQGTTADNGEEAEEEELQPLTRVDSHESPVSGSFLVTEAPSVAVIVWDNNYSWFRSKTISYSVTIKPPSQDIVQAKYISTCNTSLSNASIDHRSAESRLSKLIATRSQLKKDVERLKAELASAMSSLASSEKEEIYLNERMTFRKKQMEGLEKRLSEAEKKN</sequence>
<dbReference type="PROSITE" id="PS50866">
    <property type="entry name" value="GOLD"/>
    <property type="match status" value="1"/>
</dbReference>
<reference evidence="5" key="1">
    <citation type="journal article" date="2023" name="Commun. Biol.">
        <title>Genome analysis of Parmales, the sister group of diatoms, reveals the evolutionary specialization of diatoms from phago-mixotrophs to photoautotrophs.</title>
        <authorList>
            <person name="Ban H."/>
            <person name="Sato S."/>
            <person name="Yoshikawa S."/>
            <person name="Yamada K."/>
            <person name="Nakamura Y."/>
            <person name="Ichinomiya M."/>
            <person name="Sato N."/>
            <person name="Blanc-Mathieu R."/>
            <person name="Endo H."/>
            <person name="Kuwata A."/>
            <person name="Ogata H."/>
        </authorList>
    </citation>
    <scope>NUCLEOTIDE SEQUENCE [LARGE SCALE GENOMIC DNA]</scope>
    <source>
        <strain evidence="5">NIES 3699</strain>
    </source>
</reference>
<dbReference type="PANTHER" id="PTHR23324:SF83">
    <property type="entry name" value="SEC14-LIKE PROTEIN 2"/>
    <property type="match status" value="1"/>
</dbReference>
<dbReference type="PANTHER" id="PTHR23324">
    <property type="entry name" value="SEC14 RELATED PROTEIN"/>
    <property type="match status" value="1"/>
</dbReference>
<feature type="compositionally biased region" description="Polar residues" evidence="2">
    <location>
        <begin position="9"/>
        <end position="22"/>
    </location>
</feature>
<evidence type="ECO:0000313" key="5">
    <source>
        <dbReference type="Proteomes" id="UP001165160"/>
    </source>
</evidence>
<dbReference type="Gene3D" id="2.60.120.680">
    <property type="entry name" value="GOLD domain"/>
    <property type="match status" value="1"/>
</dbReference>
<dbReference type="SUPFAM" id="SSF101576">
    <property type="entry name" value="Supernatant protein factor (SPF), C-terminal domain"/>
    <property type="match status" value="1"/>
</dbReference>
<dbReference type="InterPro" id="IPR036598">
    <property type="entry name" value="GOLD_dom_sf"/>
</dbReference>
<evidence type="ECO:0000259" key="3">
    <source>
        <dbReference type="PROSITE" id="PS50866"/>
    </source>
</evidence>
<dbReference type="EMBL" id="BRXX01000351">
    <property type="protein sequence ID" value="GMI06592.1"/>
    <property type="molecule type" value="Genomic_DNA"/>
</dbReference>
<comment type="caution">
    <text evidence="4">The sequence shown here is derived from an EMBL/GenBank/DDBJ whole genome shotgun (WGS) entry which is preliminary data.</text>
</comment>
<dbReference type="InterPro" id="IPR051064">
    <property type="entry name" value="SEC14/CRAL-TRIO_domain"/>
</dbReference>
<evidence type="ECO:0000313" key="4">
    <source>
        <dbReference type="EMBL" id="GMI06592.1"/>
    </source>
</evidence>
<gene>
    <name evidence="4" type="ORF">TrVE_jg7933</name>
</gene>
<keyword evidence="1" id="KW-0175">Coiled coil</keyword>
<name>A0A9W7CHH8_9STRA</name>
<proteinExistence type="predicted"/>
<dbReference type="AlphaFoldDB" id="A0A9W7CHH8"/>
<accession>A0A9W7CHH8</accession>
<dbReference type="InterPro" id="IPR009038">
    <property type="entry name" value="GOLD_dom"/>
</dbReference>